<organism evidence="2 3">
    <name type="scientific">Knipowitschia caucasica</name>
    <name type="common">Caucasian dwarf goby</name>
    <name type="synonym">Pomatoschistus caucasicus</name>
    <dbReference type="NCBI Taxonomy" id="637954"/>
    <lineage>
        <taxon>Eukaryota</taxon>
        <taxon>Metazoa</taxon>
        <taxon>Chordata</taxon>
        <taxon>Craniata</taxon>
        <taxon>Vertebrata</taxon>
        <taxon>Euteleostomi</taxon>
        <taxon>Actinopterygii</taxon>
        <taxon>Neopterygii</taxon>
        <taxon>Teleostei</taxon>
        <taxon>Neoteleostei</taxon>
        <taxon>Acanthomorphata</taxon>
        <taxon>Gobiaria</taxon>
        <taxon>Gobiiformes</taxon>
        <taxon>Gobioidei</taxon>
        <taxon>Gobiidae</taxon>
        <taxon>Gobiinae</taxon>
        <taxon>Knipowitschia</taxon>
    </lineage>
</organism>
<dbReference type="Proteomes" id="UP001497482">
    <property type="component" value="Chromosome 10"/>
</dbReference>
<evidence type="ECO:0000313" key="3">
    <source>
        <dbReference type="Proteomes" id="UP001497482"/>
    </source>
</evidence>
<evidence type="ECO:0000256" key="1">
    <source>
        <dbReference type="SAM" id="MobiDB-lite"/>
    </source>
</evidence>
<name>A0AAV2J695_KNICA</name>
<evidence type="ECO:0000313" key="2">
    <source>
        <dbReference type="EMBL" id="CAL1572170.1"/>
    </source>
</evidence>
<sequence length="80" mass="8261">MPVAVIDRLRVTGGRGRDNEGRFICGESGLPCGGVGWAWVGLGGPGFGLACFFDKWPSGTGNGSQESSLGQRRLKGSGGY</sequence>
<protein>
    <submittedName>
        <fullName evidence="2">Uncharacterized protein</fullName>
    </submittedName>
</protein>
<dbReference type="EMBL" id="OZ035832">
    <property type="protein sequence ID" value="CAL1572170.1"/>
    <property type="molecule type" value="Genomic_DNA"/>
</dbReference>
<gene>
    <name evidence="2" type="ORF">KC01_LOCUS4213</name>
</gene>
<reference evidence="2 3" key="1">
    <citation type="submission" date="2024-04" db="EMBL/GenBank/DDBJ databases">
        <authorList>
            <person name="Waldvogel A.-M."/>
            <person name="Schoenle A."/>
        </authorList>
    </citation>
    <scope>NUCLEOTIDE SEQUENCE [LARGE SCALE GENOMIC DNA]</scope>
</reference>
<accession>A0AAV2J695</accession>
<proteinExistence type="predicted"/>
<feature type="region of interest" description="Disordered" evidence="1">
    <location>
        <begin position="58"/>
        <end position="80"/>
    </location>
</feature>
<keyword evidence="3" id="KW-1185">Reference proteome</keyword>
<dbReference type="AlphaFoldDB" id="A0AAV2J695"/>